<dbReference type="KEGG" id="adu:107491376"/>
<organism evidence="1 2">
    <name type="scientific">Arachis duranensis</name>
    <name type="common">Wild peanut</name>
    <dbReference type="NCBI Taxonomy" id="130453"/>
    <lineage>
        <taxon>Eukaryota</taxon>
        <taxon>Viridiplantae</taxon>
        <taxon>Streptophyta</taxon>
        <taxon>Embryophyta</taxon>
        <taxon>Tracheophyta</taxon>
        <taxon>Spermatophyta</taxon>
        <taxon>Magnoliopsida</taxon>
        <taxon>eudicotyledons</taxon>
        <taxon>Gunneridae</taxon>
        <taxon>Pentapetalae</taxon>
        <taxon>rosids</taxon>
        <taxon>fabids</taxon>
        <taxon>Fabales</taxon>
        <taxon>Fabaceae</taxon>
        <taxon>Papilionoideae</taxon>
        <taxon>50 kb inversion clade</taxon>
        <taxon>dalbergioids sensu lato</taxon>
        <taxon>Dalbergieae</taxon>
        <taxon>Pterocarpus clade</taxon>
        <taxon>Arachis</taxon>
    </lineage>
</organism>
<proteinExistence type="predicted"/>
<dbReference type="AlphaFoldDB" id="A0A6P4DPM0"/>
<dbReference type="RefSeq" id="XP_015967716.1">
    <property type="nucleotide sequence ID" value="XM_016112230.1"/>
</dbReference>
<reference evidence="1" key="1">
    <citation type="journal article" date="2016" name="Nat. Genet.">
        <title>The genome sequences of Arachis duranensis and Arachis ipaensis, the diploid ancestors of cultivated peanut.</title>
        <authorList>
            <person name="Bertioli D.J."/>
            <person name="Cannon S.B."/>
            <person name="Froenicke L."/>
            <person name="Huang G."/>
            <person name="Farmer A.D."/>
            <person name="Cannon E.K."/>
            <person name="Liu X."/>
            <person name="Gao D."/>
            <person name="Clevenger J."/>
            <person name="Dash S."/>
            <person name="Ren L."/>
            <person name="Moretzsohn M.C."/>
            <person name="Shirasawa K."/>
            <person name="Huang W."/>
            <person name="Vidigal B."/>
            <person name="Abernathy B."/>
            <person name="Chu Y."/>
            <person name="Niederhuth C.E."/>
            <person name="Umale P."/>
            <person name="Araujo A.C."/>
            <person name="Kozik A."/>
            <person name="Kim K.D."/>
            <person name="Burow M.D."/>
            <person name="Varshney R.K."/>
            <person name="Wang X."/>
            <person name="Zhang X."/>
            <person name="Barkley N."/>
            <person name="Guimaraes P.M."/>
            <person name="Isobe S."/>
            <person name="Guo B."/>
            <person name="Liao B."/>
            <person name="Stalker H.T."/>
            <person name="Schmitz R.J."/>
            <person name="Scheffler B.E."/>
            <person name="Leal-Bertioli S.C."/>
            <person name="Xun X."/>
            <person name="Jackson S.A."/>
            <person name="Michelmore R."/>
            <person name="Ozias-Akins P."/>
        </authorList>
    </citation>
    <scope>NUCLEOTIDE SEQUENCE [LARGE SCALE GENOMIC DNA]</scope>
    <source>
        <strain evidence="1">cv. V14167</strain>
    </source>
</reference>
<evidence type="ECO:0000313" key="1">
    <source>
        <dbReference type="Proteomes" id="UP000515211"/>
    </source>
</evidence>
<dbReference type="Proteomes" id="UP000515211">
    <property type="component" value="Chromosome 1"/>
</dbReference>
<dbReference type="InterPro" id="IPR032567">
    <property type="entry name" value="RTL1-rel"/>
</dbReference>
<evidence type="ECO:0000313" key="2">
    <source>
        <dbReference type="RefSeq" id="XP_015967716.1"/>
    </source>
</evidence>
<dbReference type="PANTHER" id="PTHR15503:SF45">
    <property type="entry name" value="RNA-DIRECTED DNA POLYMERASE HOMOLOG"/>
    <property type="match status" value="1"/>
</dbReference>
<dbReference type="SUPFAM" id="SSF50630">
    <property type="entry name" value="Acid proteases"/>
    <property type="match status" value="1"/>
</dbReference>
<accession>A0A6P4DPM0</accession>
<gene>
    <name evidence="2" type="primary">LOC107491376</name>
</gene>
<dbReference type="Gene3D" id="3.10.10.10">
    <property type="entry name" value="HIV Type 1 Reverse Transcriptase, subunit A, domain 1"/>
    <property type="match status" value="1"/>
</dbReference>
<keyword evidence="1" id="KW-1185">Reference proteome</keyword>
<dbReference type="CDD" id="cd00303">
    <property type="entry name" value="retropepsin_like"/>
    <property type="match status" value="1"/>
</dbReference>
<dbReference type="Gene3D" id="2.40.70.10">
    <property type="entry name" value="Acid Proteases"/>
    <property type="match status" value="1"/>
</dbReference>
<dbReference type="InterPro" id="IPR043502">
    <property type="entry name" value="DNA/RNA_pol_sf"/>
</dbReference>
<dbReference type="InterPro" id="IPR021109">
    <property type="entry name" value="Peptidase_aspartic_dom_sf"/>
</dbReference>
<dbReference type="Pfam" id="PF08284">
    <property type="entry name" value="RVP_2"/>
    <property type="match status" value="1"/>
</dbReference>
<reference evidence="2" key="2">
    <citation type="submission" date="2025-08" db="UniProtKB">
        <authorList>
            <consortium name="RefSeq"/>
        </authorList>
    </citation>
    <scope>IDENTIFICATION</scope>
    <source>
        <tissue evidence="2">Whole plant</tissue>
    </source>
</reference>
<dbReference type="SUPFAM" id="SSF56672">
    <property type="entry name" value="DNA/RNA polymerases"/>
    <property type="match status" value="1"/>
</dbReference>
<dbReference type="PANTHER" id="PTHR15503">
    <property type="entry name" value="LDOC1 RELATED"/>
    <property type="match status" value="1"/>
</dbReference>
<sequence length="240" mass="26962">MTADDAMQSDDLIQGQCYVKDRFLIVLYDSGASHSFISLTVASELGLDFSELNFDLIVHTPASQNALTSLACLLVPFTIRNRTFIHDLICLPLCGLEIILGLDWLSKYHVFLDCYERIAVIPSDSLDIKPFLSHTLYLNSVRVTLDGSDYEGYVLLAASSNDSELSLERIQVVKEFPDVFPDDIPEFPPRQEIEFSIELVLGTRPISIAPYRMSPLELEESKKQLDELLGKKFIRPSASP</sequence>
<dbReference type="GeneID" id="107491376"/>
<dbReference type="OrthoDB" id="1749844at2759"/>
<protein>
    <submittedName>
        <fullName evidence="2">Uncharacterized protein LOC107491376</fullName>
    </submittedName>
</protein>
<name>A0A6P4DPM0_ARADU</name>